<dbReference type="PANTHER" id="PTHR33481">
    <property type="entry name" value="REVERSE TRANSCRIPTASE"/>
    <property type="match status" value="1"/>
</dbReference>
<organism evidence="1 2">
    <name type="scientific">Monosporascus cannonballus</name>
    <dbReference type="NCBI Taxonomy" id="155416"/>
    <lineage>
        <taxon>Eukaryota</taxon>
        <taxon>Fungi</taxon>
        <taxon>Dikarya</taxon>
        <taxon>Ascomycota</taxon>
        <taxon>Pezizomycotina</taxon>
        <taxon>Sordariomycetes</taxon>
        <taxon>Xylariomycetidae</taxon>
        <taxon>Xylariales</taxon>
        <taxon>Xylariales incertae sedis</taxon>
        <taxon>Monosporascus</taxon>
    </lineage>
</organism>
<evidence type="ECO:0008006" key="3">
    <source>
        <dbReference type="Google" id="ProtNLM"/>
    </source>
</evidence>
<dbReference type="EMBL" id="QJNS01000115">
    <property type="protein sequence ID" value="RYO86458.1"/>
    <property type="molecule type" value="Genomic_DNA"/>
</dbReference>
<accession>A0ABY0H7E2</accession>
<comment type="caution">
    <text evidence="1">The sequence shown here is derived from an EMBL/GenBank/DDBJ whole genome shotgun (WGS) entry which is preliminary data.</text>
</comment>
<dbReference type="PANTHER" id="PTHR33481:SF1">
    <property type="entry name" value="ENDONUCLEASE_EXONUCLEASE_PHOSPHATASE DOMAIN-CONTAINING PROTEIN-RELATED"/>
    <property type="match status" value="1"/>
</dbReference>
<evidence type="ECO:0000313" key="2">
    <source>
        <dbReference type="Proteomes" id="UP000294003"/>
    </source>
</evidence>
<gene>
    <name evidence="1" type="ORF">DL762_004740</name>
</gene>
<evidence type="ECO:0000313" key="1">
    <source>
        <dbReference type="EMBL" id="RYO86458.1"/>
    </source>
</evidence>
<keyword evidence="2" id="KW-1185">Reference proteome</keyword>
<name>A0ABY0H7E2_9PEZI</name>
<sequence>MPPQGHAFISIKRSTLAVDWSWQQAAPGRKRLWAKTNVPTLRQTVQNHLPRLEEAAELRDRKSIDKFVASIVNALNAGVDASTLWSNPPPRSISGFDQECKGMCAEVQQLRRRWQQTGEDEDYEAYRQARNGKGRLIQKVLRSTHRQRVEDAATSQSGLWNLVKWAKNRHNTTSACTPALNARTSYTEDRESSAQGSPEQSSGLCKLHDACLQLGYCPAHFKESITVVLRNQGKGDYSQPKAYRPIALLNTLGKVMGAISQTGLPISPTLTGSSQAVPGSRKLTSTEHATHPLLQRIHQAWSQGEAASLLLLDVSDAYHSVSRERLLHNLRKRRNTDLIEACKAEKTEAVGYTDDVSILVVGPTAQHNCKTLKGMHEKAGEWAKKHGSLFAPATYEQVHFTRDPKRTAHALRLMHATIQASPSCRYLGIQMDTRLRWDHHREKVEARGTERLSALSAGVL</sequence>
<protein>
    <recommendedName>
        <fullName evidence="3">Reverse transcriptase domain-containing protein</fullName>
    </recommendedName>
</protein>
<proteinExistence type="predicted"/>
<dbReference type="Proteomes" id="UP000294003">
    <property type="component" value="Unassembled WGS sequence"/>
</dbReference>
<reference evidence="1 2" key="1">
    <citation type="submission" date="2018-06" db="EMBL/GenBank/DDBJ databases">
        <title>Complete Genomes of Monosporascus.</title>
        <authorList>
            <person name="Robinson A.J."/>
            <person name="Natvig D.O."/>
        </authorList>
    </citation>
    <scope>NUCLEOTIDE SEQUENCE [LARGE SCALE GENOMIC DNA]</scope>
    <source>
        <strain evidence="1 2">CBS 609.92</strain>
    </source>
</reference>